<dbReference type="Pfam" id="PF03793">
    <property type="entry name" value="PASTA"/>
    <property type="match status" value="1"/>
</dbReference>
<dbReference type="AlphaFoldDB" id="A0A853EH63"/>
<accession>A0A853EH63</accession>
<reference evidence="3 4" key="1">
    <citation type="submission" date="2020-07" db="EMBL/GenBank/DDBJ databases">
        <title>MOT database genomes.</title>
        <authorList>
            <person name="Joseph S."/>
            <person name="Aduse-Opoku J."/>
            <person name="Hashim A."/>
            <person name="Wade W."/>
            <person name="Curtis M."/>
        </authorList>
    </citation>
    <scope>NUCLEOTIDE SEQUENCE [LARGE SCALE GENOMIC DNA]</scope>
    <source>
        <strain evidence="3 4">WMus004</strain>
    </source>
</reference>
<feature type="compositionally biased region" description="Basic and acidic residues" evidence="1">
    <location>
        <begin position="250"/>
        <end position="266"/>
    </location>
</feature>
<gene>
    <name evidence="3" type="ORF">HZZ05_03705</name>
</gene>
<evidence type="ECO:0000313" key="3">
    <source>
        <dbReference type="EMBL" id="NYS68629.1"/>
    </source>
</evidence>
<comment type="caution">
    <text evidence="3">The sequence shown here is derived from an EMBL/GenBank/DDBJ whole genome shotgun (WGS) entry which is preliminary data.</text>
</comment>
<organism evidence="3 4">
    <name type="scientific">Actinomyces bowdenii</name>
    <dbReference type="NCBI Taxonomy" id="131109"/>
    <lineage>
        <taxon>Bacteria</taxon>
        <taxon>Bacillati</taxon>
        <taxon>Actinomycetota</taxon>
        <taxon>Actinomycetes</taxon>
        <taxon>Actinomycetales</taxon>
        <taxon>Actinomycetaceae</taxon>
        <taxon>Actinomyces</taxon>
    </lineage>
</organism>
<dbReference type="PROSITE" id="PS51178">
    <property type="entry name" value="PASTA"/>
    <property type="match status" value="1"/>
</dbReference>
<sequence>MPRAFLPTVVPSLRRIRSACRPDTGLQALALAAVVVLSLVLSGCGGPEAGTEEAGRASQAPSASQGATVTVPDVVGMKGDAAVEALEAAGLTRSPTFKDADGQESVWKKSNWSVVTQDPAAGTAVPADQEVTLMVNHDSADAAATQSAEAEASRQAAEKEAADKAAAEQAAAEEASRQAAEQEAVEQAASEKEAADRAAAEQAAQEAEQQSAQEAPAPVAPAAPAAEFYGSCKEARAAGAAPLYAGDPGYRLDLDRDGDGIACEVK</sequence>
<evidence type="ECO:0000256" key="1">
    <source>
        <dbReference type="SAM" id="MobiDB-lite"/>
    </source>
</evidence>
<dbReference type="Gene3D" id="3.30.10.20">
    <property type="match status" value="1"/>
</dbReference>
<feature type="compositionally biased region" description="Low complexity" evidence="1">
    <location>
        <begin position="200"/>
        <end position="222"/>
    </location>
</feature>
<feature type="domain" description="PASTA" evidence="2">
    <location>
        <begin position="65"/>
        <end position="137"/>
    </location>
</feature>
<dbReference type="InterPro" id="IPR005543">
    <property type="entry name" value="PASTA_dom"/>
</dbReference>
<feature type="compositionally biased region" description="Basic and acidic residues" evidence="1">
    <location>
        <begin position="189"/>
        <end position="199"/>
    </location>
</feature>
<evidence type="ECO:0000313" key="4">
    <source>
        <dbReference type="Proteomes" id="UP000572528"/>
    </source>
</evidence>
<dbReference type="RefSeq" id="WP_179899957.1">
    <property type="nucleotide sequence ID" value="NZ_JACBXV010000028.1"/>
</dbReference>
<evidence type="ECO:0000259" key="2">
    <source>
        <dbReference type="PROSITE" id="PS51178"/>
    </source>
</evidence>
<dbReference type="InterPro" id="IPR008613">
    <property type="entry name" value="Excalibur_Ca-bd_domain"/>
</dbReference>
<dbReference type="SMART" id="SM00894">
    <property type="entry name" value="Excalibur"/>
    <property type="match status" value="1"/>
</dbReference>
<feature type="compositionally biased region" description="Low complexity" evidence="1">
    <location>
        <begin position="141"/>
        <end position="155"/>
    </location>
</feature>
<feature type="compositionally biased region" description="Low complexity" evidence="1">
    <location>
        <begin position="167"/>
        <end position="188"/>
    </location>
</feature>
<dbReference type="EMBL" id="JACBXV010000028">
    <property type="protein sequence ID" value="NYS68629.1"/>
    <property type="molecule type" value="Genomic_DNA"/>
</dbReference>
<dbReference type="SMART" id="SM00740">
    <property type="entry name" value="PASTA"/>
    <property type="match status" value="1"/>
</dbReference>
<feature type="region of interest" description="Disordered" evidence="1">
    <location>
        <begin position="140"/>
        <end position="222"/>
    </location>
</feature>
<feature type="region of interest" description="Disordered" evidence="1">
    <location>
        <begin position="243"/>
        <end position="266"/>
    </location>
</feature>
<dbReference type="Proteomes" id="UP000572528">
    <property type="component" value="Unassembled WGS sequence"/>
</dbReference>
<dbReference type="Pfam" id="PF05901">
    <property type="entry name" value="Excalibur"/>
    <property type="match status" value="1"/>
</dbReference>
<proteinExistence type="predicted"/>
<protein>
    <submittedName>
        <fullName evidence="3">Excalibur calcium-binding domain-containing protein</fullName>
    </submittedName>
</protein>
<name>A0A853EH63_9ACTO</name>
<feature type="compositionally biased region" description="Basic and acidic residues" evidence="1">
    <location>
        <begin position="156"/>
        <end position="166"/>
    </location>
</feature>
<dbReference type="CDD" id="cd06577">
    <property type="entry name" value="PASTA_pknB"/>
    <property type="match status" value="1"/>
</dbReference>